<dbReference type="Proteomes" id="UP000282084">
    <property type="component" value="Unassembled WGS sequence"/>
</dbReference>
<feature type="transmembrane region" description="Helical" evidence="1">
    <location>
        <begin position="689"/>
        <end position="714"/>
    </location>
</feature>
<keyword evidence="4" id="KW-1185">Reference proteome</keyword>
<keyword evidence="1" id="KW-0472">Membrane</keyword>
<dbReference type="PROSITE" id="PS51534">
    <property type="entry name" value="SEFIR"/>
    <property type="match status" value="1"/>
</dbReference>
<feature type="transmembrane region" description="Helical" evidence="1">
    <location>
        <begin position="542"/>
        <end position="566"/>
    </location>
</feature>
<feature type="transmembrane region" description="Helical" evidence="1">
    <location>
        <begin position="603"/>
        <end position="624"/>
    </location>
</feature>
<organism evidence="3 4">
    <name type="scientific">Saccharothrix australiensis</name>
    <dbReference type="NCBI Taxonomy" id="2072"/>
    <lineage>
        <taxon>Bacteria</taxon>
        <taxon>Bacillati</taxon>
        <taxon>Actinomycetota</taxon>
        <taxon>Actinomycetes</taxon>
        <taxon>Pseudonocardiales</taxon>
        <taxon>Pseudonocardiaceae</taxon>
        <taxon>Saccharothrix</taxon>
    </lineage>
</organism>
<protein>
    <submittedName>
        <fullName evidence="3">SEFIR domain-containing protein</fullName>
    </submittedName>
</protein>
<dbReference type="InterPro" id="IPR027417">
    <property type="entry name" value="P-loop_NTPase"/>
</dbReference>
<comment type="caution">
    <text evidence="3">The sequence shown here is derived from an EMBL/GenBank/DDBJ whole genome shotgun (WGS) entry which is preliminary data.</text>
</comment>
<feature type="domain" description="SEFIR" evidence="2">
    <location>
        <begin position="6"/>
        <end position="158"/>
    </location>
</feature>
<name>A0A495W1L5_9PSEU</name>
<keyword evidence="1" id="KW-0812">Transmembrane</keyword>
<dbReference type="AlphaFoldDB" id="A0A495W1L5"/>
<proteinExistence type="predicted"/>
<evidence type="ECO:0000313" key="3">
    <source>
        <dbReference type="EMBL" id="RKT55359.1"/>
    </source>
</evidence>
<dbReference type="Gene3D" id="3.40.50.11530">
    <property type="match status" value="1"/>
</dbReference>
<dbReference type="RefSeq" id="WP_170211920.1">
    <property type="nucleotide sequence ID" value="NZ_RBXO01000001.1"/>
</dbReference>
<dbReference type="InterPro" id="IPR013568">
    <property type="entry name" value="SEFIR_dom"/>
</dbReference>
<evidence type="ECO:0000256" key="1">
    <source>
        <dbReference type="SAM" id="Phobius"/>
    </source>
</evidence>
<dbReference type="InterPro" id="IPR035897">
    <property type="entry name" value="Toll_tir_struct_dom_sf"/>
</dbReference>
<accession>A0A495W1L5</accession>
<dbReference type="SUPFAM" id="SSF52200">
    <property type="entry name" value="Toll/Interleukin receptor TIR domain"/>
    <property type="match status" value="1"/>
</dbReference>
<evidence type="ECO:0000259" key="2">
    <source>
        <dbReference type="PROSITE" id="PS51534"/>
    </source>
</evidence>
<dbReference type="EMBL" id="RBXO01000001">
    <property type="protein sequence ID" value="RKT55359.1"/>
    <property type="molecule type" value="Genomic_DNA"/>
</dbReference>
<gene>
    <name evidence="3" type="ORF">C8E97_4024</name>
</gene>
<feature type="transmembrane region" description="Helical" evidence="1">
    <location>
        <begin position="720"/>
        <end position="740"/>
    </location>
</feature>
<feature type="transmembrane region" description="Helical" evidence="1">
    <location>
        <begin position="630"/>
        <end position="650"/>
    </location>
</feature>
<reference evidence="3 4" key="1">
    <citation type="submission" date="2018-10" db="EMBL/GenBank/DDBJ databases">
        <title>Sequencing the genomes of 1000 actinobacteria strains.</title>
        <authorList>
            <person name="Klenk H.-P."/>
        </authorList>
    </citation>
    <scope>NUCLEOTIDE SEQUENCE [LARGE SCALE GENOMIC DNA]</scope>
    <source>
        <strain evidence="3 4">DSM 43800</strain>
    </source>
</reference>
<evidence type="ECO:0000313" key="4">
    <source>
        <dbReference type="Proteomes" id="UP000282084"/>
    </source>
</evidence>
<sequence>MPSTPRPRVFVSYANDSDEHTDAVHRFAARLRGELGVDVRFDLWERDRRRDWQEWAVRQIEEGDFVLAIASPRYKRLARPDSASLYDAASREEAVSRDDAAFQLVMLREHLAVDRPRWLPKILPVILPGYSADDLPAFLQPYTATRYVIPAQLDELLRVLTGQPRDPLPGLGPSVDPATLERPGLFRATPIGADLSRVLVDASERLAGAVSRLWKGEADRLGLTDPRPLATPWRVGGEDVDRFGEFYRRRVPTGRLLVLGGPGSGKSVSAIRLVSGLLAGWTRGDPVPVLVPVTDWHPGELHAFDWLARRLARDHRLGRTVRWVDGRRTTLASALLEVGLVLPVLDGLETIADDLRADAIEALNRLGSWVPLVVTCGSAQYRALEAAGVGLTRVTRAELRPLAHADVEDYLTETLPHGVDRLAPLFARLRDEPRLTPLTVWLIRAVHRRSDRDPAALGDRERFPDLDAHLLADLLPAVYPDHPEPGARSSSTRRRHPTVRRWLALLVDHLEATGSADIAWWRLDRVLPWVAPGCRVLGGASLGLGLTVEAGPVAGLVAAAAVGALAGSRRYLRRAGVRDLETPHALHFTAARVRSDVAVLFRLLLNGVLVIAGLSALLVAALGLAGDPPVTVRSVLVLSALTAGGGFLVWRFGRAFWRMTRADDRQGMVGLADLDRPTSPGATVRADRAVLLLGTGTMLGLAAVFAVVGVRYAVWMCLGYAAAWAMFSAYTRFTVARLVLASRGQLAWRLMAFLDEARDRGVLRQYGAVHQFRHQALQKRLTDRRV</sequence>
<keyword evidence="1" id="KW-1133">Transmembrane helix</keyword>
<dbReference type="Gene3D" id="3.40.50.300">
    <property type="entry name" value="P-loop containing nucleotide triphosphate hydrolases"/>
    <property type="match status" value="1"/>
</dbReference>
<dbReference type="Pfam" id="PF08357">
    <property type="entry name" value="SEFIR"/>
    <property type="match status" value="1"/>
</dbReference>